<evidence type="ECO:0000313" key="3">
    <source>
        <dbReference type="Proteomes" id="UP001500064"/>
    </source>
</evidence>
<keyword evidence="3" id="KW-1185">Reference proteome</keyword>
<feature type="region of interest" description="Disordered" evidence="1">
    <location>
        <begin position="52"/>
        <end position="81"/>
    </location>
</feature>
<evidence type="ECO:0008006" key="4">
    <source>
        <dbReference type="Google" id="ProtNLM"/>
    </source>
</evidence>
<dbReference type="EMBL" id="BAAAMU010000107">
    <property type="protein sequence ID" value="GAA1677038.1"/>
    <property type="molecule type" value="Genomic_DNA"/>
</dbReference>
<proteinExistence type="predicted"/>
<sequence>MEIAVLGDVLWDVDITGAVERISPEGSVPVVSELVTSESPGGAGLAALLLAGRTPGPDENLPLPPPWPQPPTPGWGRARQP</sequence>
<feature type="compositionally biased region" description="Low complexity" evidence="1">
    <location>
        <begin position="52"/>
        <end position="61"/>
    </location>
</feature>
<dbReference type="InterPro" id="IPR029056">
    <property type="entry name" value="Ribokinase-like"/>
</dbReference>
<comment type="caution">
    <text evidence="2">The sequence shown here is derived from an EMBL/GenBank/DDBJ whole genome shotgun (WGS) entry which is preliminary data.</text>
</comment>
<dbReference type="RefSeq" id="WP_346112822.1">
    <property type="nucleotide sequence ID" value="NZ_BAAAMU010000107.1"/>
</dbReference>
<feature type="compositionally biased region" description="Pro residues" evidence="1">
    <location>
        <begin position="62"/>
        <end position="73"/>
    </location>
</feature>
<evidence type="ECO:0000256" key="1">
    <source>
        <dbReference type="SAM" id="MobiDB-lite"/>
    </source>
</evidence>
<reference evidence="3" key="1">
    <citation type="journal article" date="2019" name="Int. J. Syst. Evol. Microbiol.">
        <title>The Global Catalogue of Microorganisms (GCM) 10K type strain sequencing project: providing services to taxonomists for standard genome sequencing and annotation.</title>
        <authorList>
            <consortium name="The Broad Institute Genomics Platform"/>
            <consortium name="The Broad Institute Genome Sequencing Center for Infectious Disease"/>
            <person name="Wu L."/>
            <person name="Ma J."/>
        </authorList>
    </citation>
    <scope>NUCLEOTIDE SEQUENCE [LARGE SCALE GENOMIC DNA]</scope>
    <source>
        <strain evidence="3">JCM 13929</strain>
    </source>
</reference>
<accession>A0ABP4SVU1</accession>
<dbReference type="Proteomes" id="UP001500064">
    <property type="component" value="Unassembled WGS sequence"/>
</dbReference>
<protein>
    <recommendedName>
        <fullName evidence="4">Carbohydrate kinase PfkB domain-containing protein</fullName>
    </recommendedName>
</protein>
<dbReference type="Gene3D" id="3.40.1190.20">
    <property type="match status" value="1"/>
</dbReference>
<organism evidence="2 3">
    <name type="scientific">Nonomuraea maheshkhaliensis</name>
    <dbReference type="NCBI Taxonomy" id="419590"/>
    <lineage>
        <taxon>Bacteria</taxon>
        <taxon>Bacillati</taxon>
        <taxon>Actinomycetota</taxon>
        <taxon>Actinomycetes</taxon>
        <taxon>Streptosporangiales</taxon>
        <taxon>Streptosporangiaceae</taxon>
        <taxon>Nonomuraea</taxon>
    </lineage>
</organism>
<gene>
    <name evidence="2" type="ORF">GCM10009733_087440</name>
</gene>
<name>A0ABP4SVU1_9ACTN</name>
<evidence type="ECO:0000313" key="2">
    <source>
        <dbReference type="EMBL" id="GAA1677038.1"/>
    </source>
</evidence>